<evidence type="ECO:0000256" key="1">
    <source>
        <dbReference type="ARBA" id="ARBA00022729"/>
    </source>
</evidence>
<feature type="domain" description="Polysaccharide export protein N-terminal" evidence="2">
    <location>
        <begin position="30"/>
        <end position="103"/>
    </location>
</feature>
<dbReference type="InterPro" id="IPR019554">
    <property type="entry name" value="Soluble_ligand-bd"/>
</dbReference>
<dbReference type="PANTHER" id="PTHR33619:SF3">
    <property type="entry name" value="POLYSACCHARIDE EXPORT PROTEIN GFCE-RELATED"/>
    <property type="match status" value="1"/>
</dbReference>
<dbReference type="GO" id="GO:0015159">
    <property type="term" value="F:polysaccharide transmembrane transporter activity"/>
    <property type="evidence" value="ECO:0007669"/>
    <property type="project" value="InterPro"/>
</dbReference>
<evidence type="ECO:0000259" key="2">
    <source>
        <dbReference type="Pfam" id="PF02563"/>
    </source>
</evidence>
<proteinExistence type="predicted"/>
<organism evidence="4 5">
    <name type="scientific">Allosphingosinicella deserti</name>
    <dbReference type="NCBI Taxonomy" id="2116704"/>
    <lineage>
        <taxon>Bacteria</taxon>
        <taxon>Pseudomonadati</taxon>
        <taxon>Pseudomonadota</taxon>
        <taxon>Alphaproteobacteria</taxon>
        <taxon>Sphingomonadales</taxon>
        <taxon>Sphingomonadaceae</taxon>
        <taxon>Allosphingosinicella</taxon>
    </lineage>
</organism>
<dbReference type="EMBL" id="PXYI01000006">
    <property type="protein sequence ID" value="PSJ38277.1"/>
    <property type="molecule type" value="Genomic_DNA"/>
</dbReference>
<dbReference type="Pfam" id="PF02563">
    <property type="entry name" value="Poly_export"/>
    <property type="match status" value="1"/>
</dbReference>
<reference evidence="4 5" key="1">
    <citation type="submission" date="2018-03" db="EMBL/GenBank/DDBJ databases">
        <title>The draft genome of Sphingosinicella sp. GL-C-18.</title>
        <authorList>
            <person name="Liu L."/>
            <person name="Li L."/>
            <person name="Liang L."/>
            <person name="Zhang X."/>
            <person name="Wang T."/>
        </authorList>
    </citation>
    <scope>NUCLEOTIDE SEQUENCE [LARGE SCALE GENOMIC DNA]</scope>
    <source>
        <strain evidence="4 5">GL-C-18</strain>
    </source>
</reference>
<dbReference type="InterPro" id="IPR003715">
    <property type="entry name" value="Poly_export_N"/>
</dbReference>
<dbReference type="InterPro" id="IPR049712">
    <property type="entry name" value="Poly_export"/>
</dbReference>
<evidence type="ECO:0000313" key="4">
    <source>
        <dbReference type="EMBL" id="PSJ38277.1"/>
    </source>
</evidence>
<name>A0A2P7QJY1_9SPHN</name>
<gene>
    <name evidence="4" type="ORF">C7I55_17615</name>
</gene>
<keyword evidence="5" id="KW-1185">Reference proteome</keyword>
<keyword evidence="1" id="KW-0732">Signal</keyword>
<dbReference type="Gene3D" id="3.30.1950.10">
    <property type="entry name" value="wza like domain"/>
    <property type="match status" value="1"/>
</dbReference>
<dbReference type="AlphaFoldDB" id="A0A2P7QJY1"/>
<protein>
    <submittedName>
        <fullName evidence="4">Polysaccharide biosynthesis protein</fullName>
    </submittedName>
</protein>
<dbReference type="Pfam" id="PF10531">
    <property type="entry name" value="SLBB"/>
    <property type="match status" value="1"/>
</dbReference>
<dbReference type="PANTHER" id="PTHR33619">
    <property type="entry name" value="POLYSACCHARIDE EXPORT PROTEIN GFCE-RELATED"/>
    <property type="match status" value="1"/>
</dbReference>
<evidence type="ECO:0000259" key="3">
    <source>
        <dbReference type="Pfam" id="PF10531"/>
    </source>
</evidence>
<dbReference type="Proteomes" id="UP000241167">
    <property type="component" value="Unassembled WGS sequence"/>
</dbReference>
<accession>A0A2P7QJY1</accession>
<sequence length="182" mass="19505">MICCVLALAGCSPSAVVSPGERVAAATAIDAEYRLGVGDRVKMNVFNEAALSGEFAVNDSGNISLPLIGDIPATGKTPAEVARVVETRLADGYLREPKVSMEVAAYRPFYILGEVKSPGQYPYASGLTVLNAIATAQGFTPRAEKKVVFIRKFGTDVEEPFKLTPDLKVYPGDTIRLGERFF</sequence>
<dbReference type="Gene3D" id="3.10.560.10">
    <property type="entry name" value="Outer membrane lipoprotein wza domain like"/>
    <property type="match status" value="1"/>
</dbReference>
<feature type="domain" description="Soluble ligand binding" evidence="3">
    <location>
        <begin position="109"/>
        <end position="153"/>
    </location>
</feature>
<dbReference type="OrthoDB" id="197007at2"/>
<comment type="caution">
    <text evidence="4">The sequence shown here is derived from an EMBL/GenBank/DDBJ whole genome shotgun (WGS) entry which is preliminary data.</text>
</comment>
<evidence type="ECO:0000313" key="5">
    <source>
        <dbReference type="Proteomes" id="UP000241167"/>
    </source>
</evidence>